<feature type="domain" description="Trypanosome variant surface glycoprotein B-type N-terminal" evidence="10">
    <location>
        <begin position="9"/>
        <end position="174"/>
    </location>
</feature>
<feature type="chain" id="PRO_5012617772" evidence="9">
    <location>
        <begin position="22"/>
        <end position="176"/>
    </location>
</feature>
<keyword evidence="8" id="KW-0449">Lipoprotein</keyword>
<dbReference type="AlphaFoldDB" id="A0A1V0FZA1"/>
<proteinExistence type="predicted"/>
<organism evidence="11">
    <name type="scientific">Trypanosoma brucei</name>
    <dbReference type="NCBI Taxonomy" id="5691"/>
    <lineage>
        <taxon>Eukaryota</taxon>
        <taxon>Discoba</taxon>
        <taxon>Euglenozoa</taxon>
        <taxon>Kinetoplastea</taxon>
        <taxon>Metakinetoplastina</taxon>
        <taxon>Trypanosomatida</taxon>
        <taxon>Trypanosomatidae</taxon>
        <taxon>Trypanosoma</taxon>
    </lineage>
</organism>
<evidence type="ECO:0000256" key="5">
    <source>
        <dbReference type="ARBA" id="ARBA00022729"/>
    </source>
</evidence>
<evidence type="ECO:0000256" key="2">
    <source>
        <dbReference type="ARBA" id="ARBA00004609"/>
    </source>
</evidence>
<comment type="subcellular location">
    <subcellularLocation>
        <location evidence="2">Cell membrane</location>
        <topology evidence="2">Lipid-anchor</topology>
        <topology evidence="2">GPI-anchor</topology>
    </subcellularLocation>
</comment>
<evidence type="ECO:0000259" key="10">
    <source>
        <dbReference type="Pfam" id="PF13206"/>
    </source>
</evidence>
<dbReference type="GO" id="GO:0098552">
    <property type="term" value="C:side of membrane"/>
    <property type="evidence" value="ECO:0007669"/>
    <property type="project" value="UniProtKB-KW"/>
</dbReference>
<evidence type="ECO:0000256" key="9">
    <source>
        <dbReference type="SAM" id="SignalP"/>
    </source>
</evidence>
<dbReference type="EMBL" id="KY404713">
    <property type="protein sequence ID" value="ARB50964.1"/>
    <property type="molecule type" value="Genomic_DNA"/>
</dbReference>
<reference evidence="11" key="1">
    <citation type="submission" date="2016-12" db="EMBL/GenBank/DDBJ databases">
        <title>Extending the VSGnome of Trypanosoma brucei strain TREU927.</title>
        <authorList>
            <person name="Cross G.A."/>
        </authorList>
    </citation>
    <scope>NUCLEOTIDE SEQUENCE</scope>
    <source>
        <strain evidence="11">Tb927.99.2083</strain>
    </source>
</reference>
<feature type="signal peptide" evidence="9">
    <location>
        <begin position="1"/>
        <end position="21"/>
    </location>
</feature>
<evidence type="ECO:0000256" key="4">
    <source>
        <dbReference type="ARBA" id="ARBA00022622"/>
    </source>
</evidence>
<comment type="function">
    <text evidence="1">VSG forms a coat on the surface of the parasite. The trypanosome evades the immune response of the host by expressing a series of antigenically distinct VSGs from an estimated 1000 VSG genes.</text>
</comment>
<keyword evidence="6" id="KW-0472">Membrane</keyword>
<evidence type="ECO:0000256" key="3">
    <source>
        <dbReference type="ARBA" id="ARBA00022475"/>
    </source>
</evidence>
<dbReference type="InterPro" id="IPR025932">
    <property type="entry name" value="Trypano_VSG_B_N_dom"/>
</dbReference>
<dbReference type="GO" id="GO:0005886">
    <property type="term" value="C:plasma membrane"/>
    <property type="evidence" value="ECO:0007669"/>
    <property type="project" value="UniProtKB-SubCell"/>
</dbReference>
<keyword evidence="4" id="KW-0336">GPI-anchor</keyword>
<dbReference type="Pfam" id="PF13206">
    <property type="entry name" value="VSG_B"/>
    <property type="match status" value="1"/>
</dbReference>
<keyword evidence="5 9" id="KW-0732">Signal</keyword>
<protein>
    <submittedName>
        <fullName evidence="11">Variant surface glycoprotein</fullName>
    </submittedName>
</protein>
<evidence type="ECO:0000256" key="7">
    <source>
        <dbReference type="ARBA" id="ARBA00023180"/>
    </source>
</evidence>
<evidence type="ECO:0000256" key="6">
    <source>
        <dbReference type="ARBA" id="ARBA00023136"/>
    </source>
</evidence>
<accession>A0A1V0FZA1</accession>
<sequence>MQLFFPILTVATVFLIKTVRPAQYDAIAPFQAICTSWALATKANIQDYSPPTLPSEVDDLLQINMSVSSNKWLEMFKTAEGKQSWDAYRKKFTDLPSEVNWEKSWENWKQQAAVINKHESNWNKNRRPRRYGPLQGFHIEIINATANEVQKLIDEIKEPPKTPQGTTYTEAIRQSL</sequence>
<keyword evidence="3" id="KW-1003">Cell membrane</keyword>
<evidence type="ECO:0000256" key="8">
    <source>
        <dbReference type="ARBA" id="ARBA00023288"/>
    </source>
</evidence>
<keyword evidence="7" id="KW-0325">Glycoprotein</keyword>
<dbReference type="VEuPathDB" id="TriTrypDB:Tb11.v5.0571"/>
<evidence type="ECO:0000313" key="11">
    <source>
        <dbReference type="EMBL" id="ARB50964.1"/>
    </source>
</evidence>
<name>A0A1V0FZA1_9TRYP</name>
<evidence type="ECO:0000256" key="1">
    <source>
        <dbReference type="ARBA" id="ARBA00002523"/>
    </source>
</evidence>